<feature type="binding site" evidence="12">
    <location>
        <position position="521"/>
    </location>
    <ligand>
        <name>Zn(2+)</name>
        <dbReference type="ChEBI" id="CHEBI:29105"/>
        <label>2</label>
    </ligand>
</feature>
<dbReference type="NCBIfam" id="TIGR00595">
    <property type="entry name" value="priA"/>
    <property type="match status" value="1"/>
</dbReference>
<feature type="binding site" evidence="12">
    <location>
        <position position="536"/>
    </location>
    <ligand>
        <name>Zn(2+)</name>
        <dbReference type="ChEBI" id="CHEBI:29105"/>
        <label>2</label>
    </ligand>
</feature>
<keyword evidence="6 12" id="KW-0347">Helicase</keyword>
<dbReference type="PANTHER" id="PTHR30580">
    <property type="entry name" value="PRIMOSOMAL PROTEIN N"/>
    <property type="match status" value="1"/>
</dbReference>
<evidence type="ECO:0000313" key="15">
    <source>
        <dbReference type="Proteomes" id="UP000243024"/>
    </source>
</evidence>
<evidence type="ECO:0000256" key="7">
    <source>
        <dbReference type="ARBA" id="ARBA00022833"/>
    </source>
</evidence>
<keyword evidence="8 12" id="KW-0067">ATP-binding</keyword>
<dbReference type="GO" id="GO:0008270">
    <property type="term" value="F:zinc ion binding"/>
    <property type="evidence" value="ECO:0007669"/>
    <property type="project" value="UniProtKB-UniRule"/>
</dbReference>
<feature type="binding site" evidence="12">
    <location>
        <position position="539"/>
    </location>
    <ligand>
        <name>Zn(2+)</name>
        <dbReference type="ChEBI" id="CHEBI:29105"/>
        <label>2</label>
    </ligand>
</feature>
<dbReference type="GO" id="GO:0043138">
    <property type="term" value="F:3'-5' DNA helicase activity"/>
    <property type="evidence" value="ECO:0007669"/>
    <property type="project" value="UniProtKB-EC"/>
</dbReference>
<keyword evidence="2 12" id="KW-0235">DNA replication</keyword>
<dbReference type="CDD" id="cd17929">
    <property type="entry name" value="DEXHc_priA"/>
    <property type="match status" value="1"/>
</dbReference>
<comment type="function">
    <text evidence="12">Initiates the restart of stalled replication forks, which reloads the replicative helicase on sites other than the origin of replication. Recognizes and binds to abandoned replication forks and remodels them to uncover a helicase loading site. Promotes assembly of the primosome at these replication forks.</text>
</comment>
<comment type="caution">
    <text evidence="14">The sequence shown here is derived from an EMBL/GenBank/DDBJ whole genome shotgun (WGS) entry which is preliminary data.</text>
</comment>
<dbReference type="SUPFAM" id="SSF52540">
    <property type="entry name" value="P-loop containing nucleoside triphosphate hydrolases"/>
    <property type="match status" value="2"/>
</dbReference>
<dbReference type="InterPro" id="IPR027417">
    <property type="entry name" value="P-loop_NTPase"/>
</dbReference>
<dbReference type="EC" id="5.6.2.4" evidence="12"/>
<evidence type="ECO:0000256" key="5">
    <source>
        <dbReference type="ARBA" id="ARBA00022801"/>
    </source>
</evidence>
<evidence type="ECO:0000256" key="12">
    <source>
        <dbReference type="HAMAP-Rule" id="MF_00983"/>
    </source>
</evidence>
<dbReference type="HAMAP" id="MF_00983">
    <property type="entry name" value="PriA"/>
    <property type="match status" value="1"/>
</dbReference>
<dbReference type="GO" id="GO:0006270">
    <property type="term" value="P:DNA replication initiation"/>
    <property type="evidence" value="ECO:0007669"/>
    <property type="project" value="TreeGrafter"/>
</dbReference>
<evidence type="ECO:0000256" key="3">
    <source>
        <dbReference type="ARBA" id="ARBA00022723"/>
    </source>
</evidence>
<comment type="cofactor">
    <cofactor evidence="12">
        <name>Zn(2+)</name>
        <dbReference type="ChEBI" id="CHEBI:29105"/>
    </cofactor>
    <text evidence="12">Binds 2 zinc ions per subunit.</text>
</comment>
<protein>
    <recommendedName>
        <fullName evidence="12">Replication restart protein PriA</fullName>
    </recommendedName>
    <alternativeName>
        <fullName evidence="12">ATP-dependent DNA helicase PriA</fullName>
        <ecNumber evidence="12">5.6.2.4</ecNumber>
    </alternativeName>
    <alternativeName>
        <fullName evidence="12">DNA 3'-5' helicase PriA</fullName>
    </alternativeName>
</protein>
<dbReference type="Pfam" id="PF00271">
    <property type="entry name" value="Helicase_C"/>
    <property type="match status" value="1"/>
</dbReference>
<dbReference type="InterPro" id="IPR040498">
    <property type="entry name" value="PriA_CRR"/>
</dbReference>
<keyword evidence="4 12" id="KW-0547">Nucleotide-binding</keyword>
<comment type="similarity">
    <text evidence="12">Belongs to the helicase family. PriA subfamily.</text>
</comment>
<accession>A0A132MQK8</accession>
<evidence type="ECO:0000256" key="4">
    <source>
        <dbReference type="ARBA" id="ARBA00022741"/>
    </source>
</evidence>
<dbReference type="GO" id="GO:1990077">
    <property type="term" value="C:primosome complex"/>
    <property type="evidence" value="ECO:0007669"/>
    <property type="project" value="UniProtKB-UniRule"/>
</dbReference>
<feature type="binding site" evidence="12">
    <location>
        <position position="549"/>
    </location>
    <ligand>
        <name>Zn(2+)</name>
        <dbReference type="ChEBI" id="CHEBI:29105"/>
        <label>1</label>
    </ligand>
</feature>
<dbReference type="Pfam" id="PF00270">
    <property type="entry name" value="DEAD"/>
    <property type="match status" value="1"/>
</dbReference>
<dbReference type="PANTHER" id="PTHR30580:SF0">
    <property type="entry name" value="PRIMOSOMAL PROTEIN N"/>
    <property type="match status" value="1"/>
</dbReference>
<evidence type="ECO:0000256" key="9">
    <source>
        <dbReference type="ARBA" id="ARBA00023125"/>
    </source>
</evidence>
<keyword evidence="1 12" id="KW-0639">Primosome</keyword>
<dbReference type="SMART" id="SM00487">
    <property type="entry name" value="DEXDc"/>
    <property type="match status" value="1"/>
</dbReference>
<dbReference type="STRING" id="1484.SA87_06210"/>
<dbReference type="InterPro" id="IPR011545">
    <property type="entry name" value="DEAD/DEAH_box_helicase_dom"/>
</dbReference>
<dbReference type="GO" id="GO:0003677">
    <property type="term" value="F:DNA binding"/>
    <property type="evidence" value="ECO:0007669"/>
    <property type="project" value="UniProtKB-UniRule"/>
</dbReference>
<evidence type="ECO:0000313" key="14">
    <source>
        <dbReference type="EMBL" id="OAR05090.1"/>
    </source>
</evidence>
<comment type="subunit">
    <text evidence="12">Component of the replication restart primosome.</text>
</comment>
<dbReference type="Proteomes" id="UP000243024">
    <property type="component" value="Unassembled WGS sequence"/>
</dbReference>
<dbReference type="GO" id="GO:0006269">
    <property type="term" value="P:DNA replication, synthesis of primer"/>
    <property type="evidence" value="ECO:0007669"/>
    <property type="project" value="UniProtKB-KW"/>
</dbReference>
<name>A0A132MQK8_HYDSH</name>
<evidence type="ECO:0000256" key="10">
    <source>
        <dbReference type="ARBA" id="ARBA00023235"/>
    </source>
</evidence>
<dbReference type="GO" id="GO:0016887">
    <property type="term" value="F:ATP hydrolysis activity"/>
    <property type="evidence" value="ECO:0007669"/>
    <property type="project" value="RHEA"/>
</dbReference>
<dbReference type="PROSITE" id="PS51192">
    <property type="entry name" value="HELICASE_ATP_BIND_1"/>
    <property type="match status" value="1"/>
</dbReference>
<keyword evidence="5 12" id="KW-0378">Hydrolase</keyword>
<dbReference type="SMART" id="SM00490">
    <property type="entry name" value="HELICc"/>
    <property type="match status" value="1"/>
</dbReference>
<comment type="catalytic activity">
    <reaction evidence="12">
        <text>Couples ATP hydrolysis with the unwinding of duplex DNA by translocating in the 3'-5' direction.</text>
        <dbReference type="EC" id="5.6.2.4"/>
    </reaction>
</comment>
<dbReference type="Pfam" id="PF17764">
    <property type="entry name" value="PriA_3primeBD"/>
    <property type="match status" value="1"/>
</dbReference>
<evidence type="ECO:0000256" key="11">
    <source>
        <dbReference type="ARBA" id="ARBA00048988"/>
    </source>
</evidence>
<keyword evidence="9 12" id="KW-0238">DNA-binding</keyword>
<dbReference type="Gene3D" id="3.40.1440.60">
    <property type="entry name" value="PriA, 3(prime) DNA-binding domain"/>
    <property type="match status" value="1"/>
</dbReference>
<dbReference type="InterPro" id="IPR041236">
    <property type="entry name" value="PriA_C"/>
</dbReference>
<dbReference type="InterPro" id="IPR041222">
    <property type="entry name" value="PriA_3primeBD"/>
</dbReference>
<dbReference type="InterPro" id="IPR001650">
    <property type="entry name" value="Helicase_C-like"/>
</dbReference>
<feature type="domain" description="Helicase ATP-binding" evidence="13">
    <location>
        <begin position="285"/>
        <end position="451"/>
    </location>
</feature>
<dbReference type="Gene3D" id="3.40.50.300">
    <property type="entry name" value="P-loop containing nucleotide triphosphate hydrolases"/>
    <property type="match status" value="2"/>
</dbReference>
<feature type="binding site" evidence="12">
    <location>
        <position position="552"/>
    </location>
    <ligand>
        <name>Zn(2+)</name>
        <dbReference type="ChEBI" id="CHEBI:29105"/>
        <label>1</label>
    </ligand>
</feature>
<keyword evidence="7 12" id="KW-0862">Zinc</keyword>
<dbReference type="Pfam" id="PF18074">
    <property type="entry name" value="PriA_C"/>
    <property type="match status" value="1"/>
</dbReference>
<keyword evidence="10 12" id="KW-0413">Isomerase</keyword>
<organism evidence="14 15">
    <name type="scientific">Hydrogenibacillus schlegelii</name>
    <name type="common">Bacillus schlegelii</name>
    <dbReference type="NCBI Taxonomy" id="1484"/>
    <lineage>
        <taxon>Bacteria</taxon>
        <taxon>Bacillati</taxon>
        <taxon>Bacillota</taxon>
        <taxon>Bacilli</taxon>
        <taxon>Bacillales</taxon>
        <taxon>Bacillales Family X. Incertae Sedis</taxon>
        <taxon>Hydrogenibacillus</taxon>
    </lineage>
</organism>
<evidence type="ECO:0000256" key="8">
    <source>
        <dbReference type="ARBA" id="ARBA00022840"/>
    </source>
</evidence>
<dbReference type="InterPro" id="IPR014001">
    <property type="entry name" value="Helicase_ATP-bd"/>
</dbReference>
<dbReference type="OrthoDB" id="9759544at2"/>
<dbReference type="EMBL" id="JXBB01000005">
    <property type="protein sequence ID" value="OAR05090.1"/>
    <property type="molecule type" value="Genomic_DNA"/>
</dbReference>
<proteinExistence type="inferred from homology"/>
<dbReference type="NCBIfam" id="NF004066">
    <property type="entry name" value="PRK05580.1-3"/>
    <property type="match status" value="1"/>
</dbReference>
<keyword evidence="3 12" id="KW-0479">Metal-binding</keyword>
<dbReference type="Pfam" id="PF18319">
    <property type="entry name" value="Zn_ribbon_PriA"/>
    <property type="match status" value="1"/>
</dbReference>
<dbReference type="CDD" id="cd18804">
    <property type="entry name" value="SF2_C_priA"/>
    <property type="match status" value="1"/>
</dbReference>
<comment type="catalytic activity">
    <reaction evidence="11 12">
        <text>ATP + H2O = ADP + phosphate + H(+)</text>
        <dbReference type="Rhea" id="RHEA:13065"/>
        <dbReference type="ChEBI" id="CHEBI:15377"/>
        <dbReference type="ChEBI" id="CHEBI:15378"/>
        <dbReference type="ChEBI" id="CHEBI:30616"/>
        <dbReference type="ChEBI" id="CHEBI:43474"/>
        <dbReference type="ChEBI" id="CHEBI:456216"/>
        <dbReference type="EC" id="5.6.2.4"/>
    </reaction>
</comment>
<reference evidence="14 15" key="1">
    <citation type="submission" date="2015-09" db="EMBL/GenBank/DDBJ databases">
        <title>Draft genome sequence of Hydrogenibacillus schlegelii DSM 2000.</title>
        <authorList>
            <person name="Hemp J."/>
        </authorList>
    </citation>
    <scope>NUCLEOTIDE SEQUENCE [LARGE SCALE GENOMIC DNA]</scope>
    <source>
        <strain evidence="14 15">MA 48</strain>
    </source>
</reference>
<evidence type="ECO:0000259" key="13">
    <source>
        <dbReference type="PROSITE" id="PS51192"/>
    </source>
</evidence>
<feature type="binding site" evidence="12">
    <location>
        <position position="512"/>
    </location>
    <ligand>
        <name>Zn(2+)</name>
        <dbReference type="ChEBI" id="CHEBI:29105"/>
        <label>1</label>
    </ligand>
</feature>
<dbReference type="RefSeq" id="WP_066198884.1">
    <property type="nucleotide sequence ID" value="NZ_CBCSAS010000019.1"/>
</dbReference>
<dbReference type="GO" id="GO:0006302">
    <property type="term" value="P:double-strand break repair"/>
    <property type="evidence" value="ECO:0007669"/>
    <property type="project" value="InterPro"/>
</dbReference>
<evidence type="ECO:0000256" key="2">
    <source>
        <dbReference type="ARBA" id="ARBA00022705"/>
    </source>
</evidence>
<gene>
    <name evidence="12" type="primary">priA</name>
    <name evidence="14" type="ORF">SA87_06210</name>
</gene>
<feature type="binding site" evidence="12">
    <location>
        <position position="509"/>
    </location>
    <ligand>
        <name>Zn(2+)</name>
        <dbReference type="ChEBI" id="CHEBI:29105"/>
        <label>1</label>
    </ligand>
</feature>
<dbReference type="FunFam" id="3.40.50.300:FF:000489">
    <property type="entry name" value="Primosome assembly protein PriA"/>
    <property type="match status" value="1"/>
</dbReference>
<dbReference type="AlphaFoldDB" id="A0A132MQK8"/>
<sequence length="804" mass="88835">MNAVAVVAVDAPYEPDGRFSYLVPSALRPKVVPGVRVVVPFGRRRLEGIVLDVATAMEAAGGRLLRPILEVLDDEPPFTPELVRLAVHLVETRLIPPYRLLLSMLPPAVKTEERRLIRWNGDDGPIIALPEEAEVLEWIRDRGPVALEAILRRFPEAGPIVDDFLERGWLAEARVRKPRGRTKTVRFAVPNAAAPALREAAASLRGIRQRAVLETLAERGPTPVAELLRLTGASRSSLEALVDACWIRLEARPLSRRPEVDAAWRRPAVELTDDQKAAVRAIEGALDGGDRRPILLHGVTGSGKTEVYLAAIEATLARGRTALLLVPEIALTPMMLARVEQRFGDRVAILHSGLGAGERHDEWQRIRRGEASVVVGARSAVFAPLADIGLIVLDEEHEASYKQEETPRYHAREIARWRAAHHGAVFVLGSATPSVESYALARAGRYRLVTLPRRVGSARLPDVRVVDLRKEGGGLLSRPLREAIEERLRRGEQVILLQNRRGYAPVVLCRRCGRAIECPHCAVTLTYHRADGALRCHYCGYEQPMVDRCPFCGSPHLIPLGGGTQRVEEALLHSFPEARVLRMDRDTTGRRGAHAELLGRFLRGEADILVGTQMIAKGLDIPRVTLVGIVLADARLGFPDFRAAERTFQLVTQVAGRAGRGELPGEVIVQTYMPDHPSIRAAVTGDVAAFFAAEIAARKKGAYPPFYRLAVVQADARDARVAREALGAVTERLRMAVVPETIVVGPAPAPIPKLRDRFRFHTLIKYKQEPELASKIRRALREIERPVRRQEVAVTVDFDPETLF</sequence>
<dbReference type="InterPro" id="IPR005259">
    <property type="entry name" value="PriA"/>
</dbReference>
<keyword evidence="15" id="KW-1185">Reference proteome</keyword>
<dbReference type="InterPro" id="IPR042115">
    <property type="entry name" value="PriA_3primeBD_sf"/>
</dbReference>
<evidence type="ECO:0000256" key="6">
    <source>
        <dbReference type="ARBA" id="ARBA00022806"/>
    </source>
</evidence>
<evidence type="ECO:0000256" key="1">
    <source>
        <dbReference type="ARBA" id="ARBA00022515"/>
    </source>
</evidence>
<dbReference type="GO" id="GO:0006310">
    <property type="term" value="P:DNA recombination"/>
    <property type="evidence" value="ECO:0007669"/>
    <property type="project" value="InterPro"/>
</dbReference>
<dbReference type="GO" id="GO:0005524">
    <property type="term" value="F:ATP binding"/>
    <property type="evidence" value="ECO:0007669"/>
    <property type="project" value="UniProtKB-UniRule"/>
</dbReference>
<feature type="binding site" evidence="12">
    <location>
        <position position="518"/>
    </location>
    <ligand>
        <name>Zn(2+)</name>
        <dbReference type="ChEBI" id="CHEBI:29105"/>
        <label>2</label>
    </ligand>
</feature>